<comment type="caution">
    <text evidence="1">The sequence shown here is derived from an EMBL/GenBank/DDBJ whole genome shotgun (WGS) entry which is preliminary data.</text>
</comment>
<dbReference type="Proteomes" id="UP000556620">
    <property type="component" value="Unassembled WGS sequence"/>
</dbReference>
<dbReference type="RefSeq" id="WP_054881663.1">
    <property type="nucleotide sequence ID" value="NZ_JACGCU010000004.1"/>
</dbReference>
<reference evidence="1 2" key="1">
    <citation type="submission" date="2020-07" db="EMBL/GenBank/DDBJ databases">
        <title>Diversity of carbapenemase encoding genes among Pseudomonas putida group clinical isolates in a tertiary Brazilian hospital.</title>
        <authorList>
            <person name="Alberto-Lei F."/>
            <person name="Nodari C.S."/>
            <person name="Streling A.P."/>
            <person name="Paulino J.T."/>
            <person name="Bessa-Neto F.O."/>
            <person name="Cayo R."/>
            <person name="Gales A.C."/>
        </authorList>
    </citation>
    <scope>NUCLEOTIDE SEQUENCE [LARGE SCALE GENOMIC DNA]</scope>
    <source>
        <strain evidence="1 2">14535</strain>
    </source>
</reference>
<proteinExistence type="predicted"/>
<name>A0A7W2PRU0_9PSED</name>
<dbReference type="EMBL" id="JACGCU010000004">
    <property type="protein sequence ID" value="MBA6058402.1"/>
    <property type="molecule type" value="Genomic_DNA"/>
</dbReference>
<evidence type="ECO:0000313" key="1">
    <source>
        <dbReference type="EMBL" id="MBA6058402.1"/>
    </source>
</evidence>
<organism evidence="1 2">
    <name type="scientific">Pseudomonas juntendi</name>
    <dbReference type="NCBI Taxonomy" id="2666183"/>
    <lineage>
        <taxon>Bacteria</taxon>
        <taxon>Pseudomonadati</taxon>
        <taxon>Pseudomonadota</taxon>
        <taxon>Gammaproteobacteria</taxon>
        <taxon>Pseudomonadales</taxon>
        <taxon>Pseudomonadaceae</taxon>
        <taxon>Pseudomonas</taxon>
    </lineage>
</organism>
<dbReference type="Pfam" id="PF10963">
    <property type="entry name" value="Phage_TAC_10"/>
    <property type="match status" value="1"/>
</dbReference>
<dbReference type="AlphaFoldDB" id="A0A7W2PRU0"/>
<gene>
    <name evidence="1" type="ORF">H4C44_04335</name>
</gene>
<dbReference type="InterPro" id="IPR024406">
    <property type="entry name" value="TAC-10"/>
</dbReference>
<protein>
    <submittedName>
        <fullName evidence="1">Putative phage tail assembly chaperone</fullName>
    </submittedName>
</protein>
<sequence length="96" mass="10503">MTEANRTITLEVREQEFSFTLTPQDITKYFNATTQANKVAPAHNLLMTTVAQEEKAALKPLLANPVYTMTLASALVEEYAPDLGVVVKKSSSTPSD</sequence>
<accession>A0A7W2PRU0</accession>
<evidence type="ECO:0000313" key="2">
    <source>
        <dbReference type="Proteomes" id="UP000556620"/>
    </source>
</evidence>